<dbReference type="EMBL" id="RXGB01004188">
    <property type="protein sequence ID" value="TMW90295.1"/>
    <property type="molecule type" value="Genomic_DNA"/>
</dbReference>
<accession>A0A6N2B5Z0</accession>
<dbReference type="AlphaFoldDB" id="A0A6N2B5Z0"/>
<dbReference type="GO" id="GO:0008234">
    <property type="term" value="F:cysteine-type peptidase activity"/>
    <property type="evidence" value="ECO:0007669"/>
    <property type="project" value="InterPro"/>
</dbReference>
<dbReference type="InterPro" id="IPR038765">
    <property type="entry name" value="Papain-like_cys_pep_sf"/>
</dbReference>
<dbReference type="GO" id="GO:0006508">
    <property type="term" value="P:proteolysis"/>
    <property type="evidence" value="ECO:0007669"/>
    <property type="project" value="UniProtKB-KW"/>
</dbReference>
<dbReference type="SUPFAM" id="SSF54001">
    <property type="entry name" value="Cysteine proteinases"/>
    <property type="match status" value="1"/>
</dbReference>
<gene>
    <name evidence="5" type="ORF">EJD97_015957</name>
</gene>
<evidence type="ECO:0000256" key="3">
    <source>
        <dbReference type="ARBA" id="ARBA00022801"/>
    </source>
</evidence>
<feature type="domain" description="Ubiquitin-like protease family profile" evidence="4">
    <location>
        <begin position="39"/>
        <end position="196"/>
    </location>
</feature>
<evidence type="ECO:0000256" key="2">
    <source>
        <dbReference type="ARBA" id="ARBA00022670"/>
    </source>
</evidence>
<sequence length="204" mass="23568">MHVFTGQDFRNMTSLTVWSKDCDEATMLGGKSMSQLLDDFVWIDDMIDYVRDIRPTSRGMDWIAAKRILTVMNTSGNNFVILEIFLHEGLINVYDCNLMTTKHDKFFTLIQPVFELLPKFLKKNGIINHFPEKLLTQPWEFNGRIEPTLQNASGSACGSYFVAFIEYLISRTELHPPSLLLCDNLIERMQYIWAYGIISQSLKP</sequence>
<comment type="caution">
    <text evidence="5">The sequence shown here is derived from an EMBL/GenBank/DDBJ whole genome shotgun (WGS) entry which is preliminary data.</text>
</comment>
<evidence type="ECO:0000313" key="5">
    <source>
        <dbReference type="EMBL" id="TMW90295.1"/>
    </source>
</evidence>
<keyword evidence="2" id="KW-0645">Protease</keyword>
<comment type="similarity">
    <text evidence="1">Belongs to the peptidase C48 family.</text>
</comment>
<dbReference type="InterPro" id="IPR003653">
    <property type="entry name" value="Peptidase_C48_C"/>
</dbReference>
<keyword evidence="3" id="KW-0378">Hydrolase</keyword>
<name>A0A6N2B5Z0_SOLCI</name>
<protein>
    <recommendedName>
        <fullName evidence="4">Ubiquitin-like protease family profile domain-containing protein</fullName>
    </recommendedName>
</protein>
<evidence type="ECO:0000256" key="1">
    <source>
        <dbReference type="ARBA" id="ARBA00005234"/>
    </source>
</evidence>
<reference evidence="5" key="1">
    <citation type="submission" date="2019-05" db="EMBL/GenBank/DDBJ databases">
        <title>The de novo reference genome and transcriptome assemblies of the wild tomato species Solanum chilense.</title>
        <authorList>
            <person name="Stam R."/>
            <person name="Nosenko T."/>
            <person name="Hoerger A.C."/>
            <person name="Stephan W."/>
            <person name="Seidel M.A."/>
            <person name="Kuhn J.M.M."/>
            <person name="Haberer G."/>
            <person name="Tellier A."/>
        </authorList>
    </citation>
    <scope>NUCLEOTIDE SEQUENCE</scope>
    <source>
        <tissue evidence="5">Mature leaves</tissue>
    </source>
</reference>
<organism evidence="5">
    <name type="scientific">Solanum chilense</name>
    <name type="common">Tomato</name>
    <name type="synonym">Lycopersicon chilense</name>
    <dbReference type="NCBI Taxonomy" id="4083"/>
    <lineage>
        <taxon>Eukaryota</taxon>
        <taxon>Viridiplantae</taxon>
        <taxon>Streptophyta</taxon>
        <taxon>Embryophyta</taxon>
        <taxon>Tracheophyta</taxon>
        <taxon>Spermatophyta</taxon>
        <taxon>Magnoliopsida</taxon>
        <taxon>eudicotyledons</taxon>
        <taxon>Gunneridae</taxon>
        <taxon>Pentapetalae</taxon>
        <taxon>asterids</taxon>
        <taxon>lamiids</taxon>
        <taxon>Solanales</taxon>
        <taxon>Solanaceae</taxon>
        <taxon>Solanoideae</taxon>
        <taxon>Solaneae</taxon>
        <taxon>Solanum</taxon>
        <taxon>Solanum subgen. Lycopersicon</taxon>
    </lineage>
</organism>
<evidence type="ECO:0000259" key="4">
    <source>
        <dbReference type="Pfam" id="PF02902"/>
    </source>
</evidence>
<dbReference type="Pfam" id="PF02902">
    <property type="entry name" value="Peptidase_C48"/>
    <property type="match status" value="1"/>
</dbReference>
<proteinExistence type="inferred from homology"/>
<dbReference type="Gene3D" id="3.40.395.10">
    <property type="entry name" value="Adenoviral Proteinase, Chain A"/>
    <property type="match status" value="1"/>
</dbReference>